<dbReference type="OrthoDB" id="3465773at2"/>
<dbReference type="Proteomes" id="UP000323876">
    <property type="component" value="Unassembled WGS sequence"/>
</dbReference>
<dbReference type="SUPFAM" id="SSF52266">
    <property type="entry name" value="SGNH hydrolase"/>
    <property type="match status" value="1"/>
</dbReference>
<dbReference type="InterPro" id="IPR036514">
    <property type="entry name" value="SGNH_hydro_sf"/>
</dbReference>
<evidence type="ECO:0000313" key="2">
    <source>
        <dbReference type="EMBL" id="KAA8880356.1"/>
    </source>
</evidence>
<accession>A0A5N0DUK3</accession>
<evidence type="ECO:0000259" key="1">
    <source>
        <dbReference type="Pfam" id="PF13472"/>
    </source>
</evidence>
<keyword evidence="2" id="KW-0378">Hydrolase</keyword>
<comment type="caution">
    <text evidence="2">The sequence shown here is derived from an EMBL/GenBank/DDBJ whole genome shotgun (WGS) entry which is preliminary data.</text>
</comment>
<name>A0A5N0DUK3_9NOCA</name>
<proteinExistence type="predicted"/>
<protein>
    <submittedName>
        <fullName evidence="2">SGNH/GDSL hydrolase family protein</fullName>
    </submittedName>
</protein>
<reference evidence="2 3" key="1">
    <citation type="submission" date="2019-09" db="EMBL/GenBank/DDBJ databases">
        <authorList>
            <person name="Wang X."/>
        </authorList>
    </citation>
    <scope>NUCLEOTIDE SEQUENCE [LARGE SCALE GENOMIC DNA]</scope>
    <source>
        <strain evidence="2 3">CICC 11023</strain>
    </source>
</reference>
<dbReference type="CDD" id="cd01832">
    <property type="entry name" value="SGNH_hydrolase_like_1"/>
    <property type="match status" value="1"/>
</dbReference>
<dbReference type="AlphaFoldDB" id="A0A5N0DUK3"/>
<feature type="domain" description="SGNH hydrolase-type esterase" evidence="1">
    <location>
        <begin position="8"/>
        <end position="181"/>
    </location>
</feature>
<dbReference type="GO" id="GO:0016787">
    <property type="term" value="F:hydrolase activity"/>
    <property type="evidence" value="ECO:0007669"/>
    <property type="project" value="UniProtKB-KW"/>
</dbReference>
<dbReference type="InterPro" id="IPR053140">
    <property type="entry name" value="GDSL_Rv0518-like"/>
</dbReference>
<dbReference type="InterPro" id="IPR013830">
    <property type="entry name" value="SGNH_hydro"/>
</dbReference>
<dbReference type="RefSeq" id="WP_150407812.1">
    <property type="nucleotide sequence ID" value="NZ_VXLC01000036.1"/>
</dbReference>
<dbReference type="Gene3D" id="3.40.50.1110">
    <property type="entry name" value="SGNH hydrolase"/>
    <property type="match status" value="1"/>
</dbReference>
<evidence type="ECO:0000313" key="3">
    <source>
        <dbReference type="Proteomes" id="UP000323876"/>
    </source>
</evidence>
<sequence length="201" mass="21077">MSIPGLTALGDSFVEGRGDAAAGGGYRGWVPRLGGQLGLRPAAVRNFGVHGATTAVVVEQQLRRAVSARAALFGVVVGVNDLVSDFDAARFERNLATIFGTLRSSGATVFTASYPDIPARLSVPDSFRALLRERFDFANLVLAEVTADTGTLLLDIATEPEWALPEVWTEDGLHPSSLGHHMFAAGAAELIASRTATTVAA</sequence>
<keyword evidence="3" id="KW-1185">Reference proteome</keyword>
<dbReference type="Pfam" id="PF13472">
    <property type="entry name" value="Lipase_GDSL_2"/>
    <property type="match status" value="1"/>
</dbReference>
<organism evidence="2 3">
    <name type="scientific">Nocardia colli</name>
    <dbReference type="NCBI Taxonomy" id="2545717"/>
    <lineage>
        <taxon>Bacteria</taxon>
        <taxon>Bacillati</taxon>
        <taxon>Actinomycetota</taxon>
        <taxon>Actinomycetes</taxon>
        <taxon>Mycobacteriales</taxon>
        <taxon>Nocardiaceae</taxon>
        <taxon>Nocardia</taxon>
    </lineage>
</organism>
<dbReference type="PANTHER" id="PTHR43784:SF2">
    <property type="entry name" value="GDSL-LIKE LIPASE_ACYLHYDROLASE, PUTATIVE (AFU_ORTHOLOGUE AFUA_2G00820)-RELATED"/>
    <property type="match status" value="1"/>
</dbReference>
<dbReference type="EMBL" id="VXLC01000036">
    <property type="protein sequence ID" value="KAA8880356.1"/>
    <property type="molecule type" value="Genomic_DNA"/>
</dbReference>
<gene>
    <name evidence="2" type="ORF">F3087_42235</name>
</gene>
<dbReference type="PANTHER" id="PTHR43784">
    <property type="entry name" value="GDSL-LIKE LIPASE/ACYLHYDROLASE, PUTATIVE (AFU_ORTHOLOGUE AFUA_2G00820)-RELATED"/>
    <property type="match status" value="1"/>
</dbReference>